<name>A0A3B0V5P2_9ZZZZ</name>
<evidence type="ECO:0000313" key="1">
    <source>
        <dbReference type="EMBL" id="VAW34092.1"/>
    </source>
</evidence>
<reference evidence="1" key="1">
    <citation type="submission" date="2018-06" db="EMBL/GenBank/DDBJ databases">
        <authorList>
            <person name="Zhirakovskaya E."/>
        </authorList>
    </citation>
    <scope>NUCLEOTIDE SEQUENCE</scope>
</reference>
<gene>
    <name evidence="1" type="ORF">MNBD_DELTA03-1478</name>
</gene>
<dbReference type="EMBL" id="UOEX01000087">
    <property type="protein sequence ID" value="VAW34092.1"/>
    <property type="molecule type" value="Genomic_DNA"/>
</dbReference>
<organism evidence="1">
    <name type="scientific">hydrothermal vent metagenome</name>
    <dbReference type="NCBI Taxonomy" id="652676"/>
    <lineage>
        <taxon>unclassified sequences</taxon>
        <taxon>metagenomes</taxon>
        <taxon>ecological metagenomes</taxon>
    </lineage>
</organism>
<proteinExistence type="predicted"/>
<accession>A0A3B0V5P2</accession>
<sequence length="46" mass="5250">MNETMGRIVRETISIGRRLNISLSAAACQYCEHIKRSGKPYQLEPK</sequence>
<dbReference type="AlphaFoldDB" id="A0A3B0V5P2"/>
<protein>
    <submittedName>
        <fullName evidence="1">Uncharacterized protein</fullName>
    </submittedName>
</protein>